<evidence type="ECO:0000259" key="8">
    <source>
        <dbReference type="Pfam" id="PF06808"/>
    </source>
</evidence>
<feature type="transmembrane region" description="Helical" evidence="7">
    <location>
        <begin position="361"/>
        <end position="388"/>
    </location>
</feature>
<evidence type="ECO:0000256" key="4">
    <source>
        <dbReference type="ARBA" id="ARBA00022692"/>
    </source>
</evidence>
<feature type="transmembrane region" description="Helical" evidence="7">
    <location>
        <begin position="316"/>
        <end position="349"/>
    </location>
</feature>
<evidence type="ECO:0000256" key="5">
    <source>
        <dbReference type="ARBA" id="ARBA00022989"/>
    </source>
</evidence>
<evidence type="ECO:0000313" key="9">
    <source>
        <dbReference type="EMBL" id="MBD3326885.1"/>
    </source>
</evidence>
<organism evidence="9 10">
    <name type="scientific">candidate division KSB3 bacterium</name>
    <dbReference type="NCBI Taxonomy" id="2044937"/>
    <lineage>
        <taxon>Bacteria</taxon>
        <taxon>candidate division KSB3</taxon>
    </lineage>
</organism>
<proteinExistence type="predicted"/>
<keyword evidence="5 7" id="KW-1133">Transmembrane helix</keyword>
<sequence>MLIGLFVALLALILFGIPVLLAIGVVGLTGILIVPDLVPAMFPQKMFTMLDSFSLLAMPYFILAGELMSRGGMSKKLVEFAETVVGHLRGGLGLAAVVASMIFAGVSGSSAADTSAIGSILIPSMKEKGYKSGFAASLLATAGTIGPIIPPSMTMIVYGSMAGVSIGGLFLAGIIPGILVGVGLMLTIYLHSFFPQFPELRETTGKFELLKILKATANVWLALIAPLIILGGILGGVFTATEAGVVACFYSFFVTFFVYRSVRWRDLPAIMIDAAVTTTMVVGIISVAGAFGWLLAYLDFNEVVMSLLQSISNTPTIVLLVLLATMLVLTMFVESLAILVILVPVAVFVSKQFGFDQYHFGLLMVMATQIGATTPPVAVLLFIATSIADTTYDQTIRYCLPFVATLILVMLLVVFFPSVAAWIPNHFLGP</sequence>
<evidence type="ECO:0000256" key="1">
    <source>
        <dbReference type="ARBA" id="ARBA00004429"/>
    </source>
</evidence>
<evidence type="ECO:0000256" key="2">
    <source>
        <dbReference type="ARBA" id="ARBA00022475"/>
    </source>
</evidence>
<dbReference type="Proteomes" id="UP000649604">
    <property type="component" value="Unassembled WGS sequence"/>
</dbReference>
<evidence type="ECO:0000256" key="6">
    <source>
        <dbReference type="ARBA" id="ARBA00023136"/>
    </source>
</evidence>
<feature type="transmembrane region" description="Helical" evidence="7">
    <location>
        <begin position="244"/>
        <end position="262"/>
    </location>
</feature>
<dbReference type="GO" id="GO:0005886">
    <property type="term" value="C:plasma membrane"/>
    <property type="evidence" value="ECO:0007669"/>
    <property type="project" value="UniProtKB-SubCell"/>
</dbReference>
<keyword evidence="4 7" id="KW-0812">Transmembrane</keyword>
<evidence type="ECO:0000256" key="7">
    <source>
        <dbReference type="SAM" id="Phobius"/>
    </source>
</evidence>
<dbReference type="GO" id="GO:0022857">
    <property type="term" value="F:transmembrane transporter activity"/>
    <property type="evidence" value="ECO:0007669"/>
    <property type="project" value="TreeGrafter"/>
</dbReference>
<protein>
    <submittedName>
        <fullName evidence="9">TRAP transporter large permease subunit</fullName>
    </submittedName>
</protein>
<dbReference type="PIRSF" id="PIRSF006066">
    <property type="entry name" value="HI0050"/>
    <property type="match status" value="1"/>
</dbReference>
<feature type="domain" description="TRAP C4-dicarboxylate transport system permease DctM subunit" evidence="8">
    <location>
        <begin position="6"/>
        <end position="418"/>
    </location>
</feature>
<gene>
    <name evidence="9" type="ORF">GF339_20035</name>
</gene>
<feature type="transmembrane region" description="Helical" evidence="7">
    <location>
        <begin position="400"/>
        <end position="423"/>
    </location>
</feature>
<feature type="transmembrane region" description="Helical" evidence="7">
    <location>
        <begin position="169"/>
        <end position="194"/>
    </location>
</feature>
<evidence type="ECO:0000313" key="10">
    <source>
        <dbReference type="Proteomes" id="UP000649604"/>
    </source>
</evidence>
<feature type="transmembrane region" description="Helical" evidence="7">
    <location>
        <begin position="129"/>
        <end position="149"/>
    </location>
</feature>
<feature type="transmembrane region" description="Helical" evidence="7">
    <location>
        <begin position="46"/>
        <end position="68"/>
    </location>
</feature>
<evidence type="ECO:0000256" key="3">
    <source>
        <dbReference type="ARBA" id="ARBA00022519"/>
    </source>
</evidence>
<dbReference type="AlphaFoldDB" id="A0A9D5JZH1"/>
<feature type="transmembrane region" description="Helical" evidence="7">
    <location>
        <begin position="88"/>
        <end position="108"/>
    </location>
</feature>
<keyword evidence="6 7" id="KW-0472">Membrane</keyword>
<comment type="caution">
    <text evidence="9">The sequence shown here is derived from an EMBL/GenBank/DDBJ whole genome shotgun (WGS) entry which is preliminary data.</text>
</comment>
<dbReference type="PANTHER" id="PTHR33362">
    <property type="entry name" value="SIALIC ACID TRAP TRANSPORTER PERMEASE PROTEIN SIAT-RELATED"/>
    <property type="match status" value="1"/>
</dbReference>
<dbReference type="InterPro" id="IPR010656">
    <property type="entry name" value="DctM"/>
</dbReference>
<feature type="transmembrane region" description="Helical" evidence="7">
    <location>
        <begin position="215"/>
        <end position="238"/>
    </location>
</feature>
<accession>A0A9D5JZH1</accession>
<feature type="transmembrane region" description="Helical" evidence="7">
    <location>
        <begin position="6"/>
        <end position="34"/>
    </location>
</feature>
<dbReference type="EMBL" id="WJJP01000653">
    <property type="protein sequence ID" value="MBD3326885.1"/>
    <property type="molecule type" value="Genomic_DNA"/>
</dbReference>
<keyword evidence="3" id="KW-0997">Cell inner membrane</keyword>
<reference evidence="9" key="1">
    <citation type="submission" date="2019-11" db="EMBL/GenBank/DDBJ databases">
        <title>Microbial mats filling the niche in hypersaline microbial mats.</title>
        <authorList>
            <person name="Wong H.L."/>
            <person name="Macleod F.I."/>
            <person name="White R.A. III"/>
            <person name="Burns B.P."/>
        </authorList>
    </citation>
    <scope>NUCLEOTIDE SEQUENCE</scope>
    <source>
        <strain evidence="9">Rbin_158</strain>
    </source>
</reference>
<dbReference type="NCBIfam" id="TIGR00786">
    <property type="entry name" value="dctM"/>
    <property type="match status" value="1"/>
</dbReference>
<dbReference type="PANTHER" id="PTHR33362:SF2">
    <property type="entry name" value="TRAP TRANSPORTER LARGE PERMEASE PROTEIN"/>
    <property type="match status" value="1"/>
</dbReference>
<feature type="transmembrane region" description="Helical" evidence="7">
    <location>
        <begin position="274"/>
        <end position="296"/>
    </location>
</feature>
<name>A0A9D5JZH1_9BACT</name>
<dbReference type="Pfam" id="PF06808">
    <property type="entry name" value="DctM"/>
    <property type="match status" value="1"/>
</dbReference>
<keyword evidence="2" id="KW-1003">Cell membrane</keyword>
<dbReference type="InterPro" id="IPR004681">
    <property type="entry name" value="TRAP_DctM"/>
</dbReference>
<comment type="subcellular location">
    <subcellularLocation>
        <location evidence="1">Cell inner membrane</location>
        <topology evidence="1">Multi-pass membrane protein</topology>
    </subcellularLocation>
</comment>